<reference evidence="3 4" key="1">
    <citation type="journal article" date="2016" name="Genome Biol. Evol.">
        <title>Divergent and convergent evolution of fungal pathogenicity.</title>
        <authorList>
            <person name="Shang Y."/>
            <person name="Xiao G."/>
            <person name="Zheng P."/>
            <person name="Cen K."/>
            <person name="Zhan S."/>
            <person name="Wang C."/>
        </authorList>
    </citation>
    <scope>NUCLEOTIDE SEQUENCE [LARGE SCALE GENOMIC DNA]</scope>
    <source>
        <strain evidence="3 4">RCEF 4871</strain>
    </source>
</reference>
<dbReference type="AlphaFoldDB" id="A0A167EQR3"/>
<name>A0A167EQR3_METRR</name>
<dbReference type="PROSITE" id="PS00028">
    <property type="entry name" value="ZINC_FINGER_C2H2_1"/>
    <property type="match status" value="1"/>
</dbReference>
<gene>
    <name evidence="3" type="ORF">NOR_04013</name>
</gene>
<sequence length="384" mass="42629">MSTTLRWNERAKELRTSTSSRLVPDKAGPTCFSLMDDQSTPGGGVLPQKETPVWTKFGERLTDRDTPKSVFSRQVSIKQYADPAITHDATGSRIAARFPASPSPGETSTAHKQGPENGFSLPKLLTLPKRVRTETGLLPQSPGQDTAPSSATPPPSSTVTPTSHNRGRPRGWRPGMSYAAMRGNTPPAWKTARSPRQPRAKAPQPGSLRKPGRQPRARSPPPKELYYKANSRFIKFLCEWEGCKAELHNFDTLRRHLQVVHQKMGKWPCHWGHCNLNACADAREWQSHLEDAHLVPFRWHVGDGPNNSSGTGGAVPHSTEAAIPDFLMDADGQQVTPSVKDQKLEDFATWRENRRKLKELLVQRDQNLPDESSESSEDSSDDGR</sequence>
<feature type="region of interest" description="Disordered" evidence="1">
    <location>
        <begin position="1"/>
        <end position="30"/>
    </location>
</feature>
<dbReference type="EMBL" id="AZHC01000010">
    <property type="protein sequence ID" value="OAA44285.1"/>
    <property type="molecule type" value="Genomic_DNA"/>
</dbReference>
<protein>
    <submittedName>
        <fullName evidence="3">C2H2 finger domain-containing protein</fullName>
    </submittedName>
</protein>
<feature type="region of interest" description="Disordered" evidence="1">
    <location>
        <begin position="361"/>
        <end position="384"/>
    </location>
</feature>
<dbReference type="STRING" id="1081105.A0A167EQR3"/>
<evidence type="ECO:0000256" key="1">
    <source>
        <dbReference type="SAM" id="MobiDB-lite"/>
    </source>
</evidence>
<feature type="domain" description="C2H2-type" evidence="2">
    <location>
        <begin position="238"/>
        <end position="261"/>
    </location>
</feature>
<accession>A0A167EQR3</accession>
<dbReference type="Proteomes" id="UP000243498">
    <property type="component" value="Unassembled WGS sequence"/>
</dbReference>
<proteinExistence type="predicted"/>
<comment type="caution">
    <text evidence="3">The sequence shown here is derived from an EMBL/GenBank/DDBJ whole genome shotgun (WGS) entry which is preliminary data.</text>
</comment>
<dbReference type="OMA" id="FATWREN"/>
<evidence type="ECO:0000313" key="4">
    <source>
        <dbReference type="Proteomes" id="UP000243498"/>
    </source>
</evidence>
<dbReference type="SMART" id="SM00355">
    <property type="entry name" value="ZnF_C2H2"/>
    <property type="match status" value="2"/>
</dbReference>
<dbReference type="InterPro" id="IPR013087">
    <property type="entry name" value="Znf_C2H2_type"/>
</dbReference>
<feature type="region of interest" description="Disordered" evidence="1">
    <location>
        <begin position="135"/>
        <end position="224"/>
    </location>
</feature>
<keyword evidence="4" id="KW-1185">Reference proteome</keyword>
<dbReference type="OrthoDB" id="5424797at2759"/>
<feature type="compositionally biased region" description="Acidic residues" evidence="1">
    <location>
        <begin position="371"/>
        <end position="384"/>
    </location>
</feature>
<evidence type="ECO:0000313" key="3">
    <source>
        <dbReference type="EMBL" id="OAA44285.1"/>
    </source>
</evidence>
<organism evidence="3 4">
    <name type="scientific">Metarhizium rileyi (strain RCEF 4871)</name>
    <name type="common">Nomuraea rileyi</name>
    <dbReference type="NCBI Taxonomy" id="1649241"/>
    <lineage>
        <taxon>Eukaryota</taxon>
        <taxon>Fungi</taxon>
        <taxon>Dikarya</taxon>
        <taxon>Ascomycota</taxon>
        <taxon>Pezizomycotina</taxon>
        <taxon>Sordariomycetes</taxon>
        <taxon>Hypocreomycetidae</taxon>
        <taxon>Hypocreales</taxon>
        <taxon>Clavicipitaceae</taxon>
        <taxon>Metarhizium</taxon>
    </lineage>
</organism>
<evidence type="ECO:0000259" key="2">
    <source>
        <dbReference type="PROSITE" id="PS00028"/>
    </source>
</evidence>
<feature type="region of interest" description="Disordered" evidence="1">
    <location>
        <begin position="95"/>
        <end position="123"/>
    </location>
</feature>